<evidence type="ECO:0000313" key="1">
    <source>
        <dbReference type="EMBL" id="KKM87874.1"/>
    </source>
</evidence>
<comment type="caution">
    <text evidence="1">The sequence shown here is derived from an EMBL/GenBank/DDBJ whole genome shotgun (WGS) entry which is preliminary data.</text>
</comment>
<proteinExistence type="predicted"/>
<organism evidence="1">
    <name type="scientific">marine sediment metagenome</name>
    <dbReference type="NCBI Taxonomy" id="412755"/>
    <lineage>
        <taxon>unclassified sequences</taxon>
        <taxon>metagenomes</taxon>
        <taxon>ecological metagenomes</taxon>
    </lineage>
</organism>
<gene>
    <name evidence="1" type="ORF">LCGC14_1264560</name>
</gene>
<dbReference type="EMBL" id="LAZR01007041">
    <property type="protein sequence ID" value="KKM87874.1"/>
    <property type="molecule type" value="Genomic_DNA"/>
</dbReference>
<accession>A0A0F9KZW5</accession>
<name>A0A0F9KZW5_9ZZZZ</name>
<reference evidence="1" key="1">
    <citation type="journal article" date="2015" name="Nature">
        <title>Complex archaea that bridge the gap between prokaryotes and eukaryotes.</title>
        <authorList>
            <person name="Spang A."/>
            <person name="Saw J.H."/>
            <person name="Jorgensen S.L."/>
            <person name="Zaremba-Niedzwiedzka K."/>
            <person name="Martijn J."/>
            <person name="Lind A.E."/>
            <person name="van Eijk R."/>
            <person name="Schleper C."/>
            <person name="Guy L."/>
            <person name="Ettema T.J."/>
        </authorList>
    </citation>
    <scope>NUCLEOTIDE SEQUENCE</scope>
</reference>
<dbReference type="AlphaFoldDB" id="A0A0F9KZW5"/>
<protein>
    <submittedName>
        <fullName evidence="1">Uncharacterized protein</fullName>
    </submittedName>
</protein>
<sequence length="46" mass="5261">MKIICSCVIMVIILLYIIDILKTKGESSERYLCVISVFNHGFNNLI</sequence>